<keyword evidence="3" id="KW-1185">Reference proteome</keyword>
<accession>A0A164MC88</accession>
<dbReference type="InterPro" id="IPR010998">
    <property type="entry name" value="Integrase_recombinase_N"/>
</dbReference>
<name>A0A164MC88_9CRUS</name>
<dbReference type="Gene3D" id="3.30.70.270">
    <property type="match status" value="1"/>
</dbReference>
<dbReference type="SUPFAM" id="SSF56672">
    <property type="entry name" value="DNA/RNA polymerases"/>
    <property type="match status" value="1"/>
</dbReference>
<dbReference type="Proteomes" id="UP000076858">
    <property type="component" value="Unassembled WGS sequence"/>
</dbReference>
<comment type="caution">
    <text evidence="2">The sequence shown here is derived from an EMBL/GenBank/DDBJ whole genome shotgun (WGS) entry which is preliminary data.</text>
</comment>
<reference evidence="2 3" key="1">
    <citation type="submission" date="2016-03" db="EMBL/GenBank/DDBJ databases">
        <title>EvidentialGene: Evidence-directed Construction of Genes on Genomes.</title>
        <authorList>
            <person name="Gilbert D.G."/>
            <person name="Choi J.-H."/>
            <person name="Mockaitis K."/>
            <person name="Colbourne J."/>
            <person name="Pfrender M."/>
        </authorList>
    </citation>
    <scope>NUCLEOTIDE SEQUENCE [LARGE SCALE GENOMIC DNA]</scope>
    <source>
        <strain evidence="2 3">Xinb3</strain>
        <tissue evidence="2">Complete organism</tissue>
    </source>
</reference>
<gene>
    <name evidence="2" type="ORF">APZ42_032036</name>
</gene>
<sequence>MFRPNSLTEIPTSLVADKLPQVGCEEHRIVFMTNIIIDFMCTRMKCIAKEKRLQITENKKLLRIVVAFLCKNGLCLIIYLDDILVAASPQSEARRAISQVRPLLESLGFGISIEKSVEEPVQSLEYIGLFIDILAMKLLLPERKRLDICRLCKAALKASILPRKDLEKIIGNLNWATTAVDFAPAHYRGLQILLNSRQNAPRVQLEDVFPLSKEARVDFGWELSAWMLRLMPLDDERKELTHQLSGVTRSPESLTVLYSDIEGLGRGAKAGQYLRSNSGFHSRHSAVTVPVQVAADIPVGGVSSADHEQIDSADRLVALRRCLGERGLSQNVIELVLGVTQPNTHATYQSDWVSWSSWCLERTVNPLSAGINVVLTFLTDYFGSGRSFNTVNVARSMLSSTLSMTGDGTELGKNPLVTNIMKGIYNKRPPLLKYGSTWDPSVVLSLFYSKAKTSSELAITSLSRCDLASIRQQSIRFSG</sequence>
<evidence type="ECO:0000313" key="2">
    <source>
        <dbReference type="EMBL" id="KZS04922.1"/>
    </source>
</evidence>
<dbReference type="AlphaFoldDB" id="A0A164MC88"/>
<keyword evidence="1" id="KW-0238">DNA-binding</keyword>
<dbReference type="InterPro" id="IPR043128">
    <property type="entry name" value="Rev_trsase/Diguanyl_cyclase"/>
</dbReference>
<dbReference type="EMBL" id="LRGB01003030">
    <property type="protein sequence ID" value="KZS04922.1"/>
    <property type="molecule type" value="Genomic_DNA"/>
</dbReference>
<dbReference type="InterPro" id="IPR043502">
    <property type="entry name" value="DNA/RNA_pol_sf"/>
</dbReference>
<evidence type="ECO:0000256" key="1">
    <source>
        <dbReference type="ARBA" id="ARBA00023125"/>
    </source>
</evidence>
<dbReference type="GO" id="GO:0003677">
    <property type="term" value="F:DNA binding"/>
    <property type="evidence" value="ECO:0007669"/>
    <property type="project" value="UniProtKB-KW"/>
</dbReference>
<evidence type="ECO:0000313" key="3">
    <source>
        <dbReference type="Proteomes" id="UP000076858"/>
    </source>
</evidence>
<evidence type="ECO:0008006" key="4">
    <source>
        <dbReference type="Google" id="ProtNLM"/>
    </source>
</evidence>
<dbReference type="Gene3D" id="1.10.150.130">
    <property type="match status" value="1"/>
</dbReference>
<proteinExistence type="predicted"/>
<dbReference type="PANTHER" id="PTHR35617">
    <property type="entry name" value="PHAGE_INTEGRASE DOMAIN-CONTAINING PROTEIN"/>
    <property type="match status" value="1"/>
</dbReference>
<protein>
    <recommendedName>
        <fullName evidence="4">Reverse transcriptase domain-containing protein</fullName>
    </recommendedName>
</protein>
<organism evidence="2 3">
    <name type="scientific">Daphnia magna</name>
    <dbReference type="NCBI Taxonomy" id="35525"/>
    <lineage>
        <taxon>Eukaryota</taxon>
        <taxon>Metazoa</taxon>
        <taxon>Ecdysozoa</taxon>
        <taxon>Arthropoda</taxon>
        <taxon>Crustacea</taxon>
        <taxon>Branchiopoda</taxon>
        <taxon>Diplostraca</taxon>
        <taxon>Cladocera</taxon>
        <taxon>Anomopoda</taxon>
        <taxon>Daphniidae</taxon>
        <taxon>Daphnia</taxon>
    </lineage>
</organism>
<dbReference type="PANTHER" id="PTHR35617:SF3">
    <property type="entry name" value="CORE-BINDING (CB) DOMAIN-CONTAINING PROTEIN"/>
    <property type="match status" value="1"/>
</dbReference>
<dbReference type="GO" id="GO:0071897">
    <property type="term" value="P:DNA biosynthetic process"/>
    <property type="evidence" value="ECO:0007669"/>
    <property type="project" value="UniProtKB-ARBA"/>
</dbReference>
<dbReference type="OrthoDB" id="6361724at2759"/>
<dbReference type="SUPFAM" id="SSF47823">
    <property type="entry name" value="lambda integrase-like, N-terminal domain"/>
    <property type="match status" value="1"/>
</dbReference>